<keyword evidence="7" id="KW-0804">Transcription</keyword>
<evidence type="ECO:0000259" key="11">
    <source>
        <dbReference type="Pfam" id="PF05699"/>
    </source>
</evidence>
<comment type="subcellular location">
    <subcellularLocation>
        <location evidence="1">Nucleus</location>
    </subcellularLocation>
</comment>
<dbReference type="SUPFAM" id="SSF53098">
    <property type="entry name" value="Ribonuclease H-like"/>
    <property type="match status" value="1"/>
</dbReference>
<evidence type="ECO:0000256" key="2">
    <source>
        <dbReference type="ARBA" id="ARBA00022723"/>
    </source>
</evidence>
<dbReference type="PANTHER" id="PTHR46481:SF10">
    <property type="entry name" value="ZINC FINGER BED DOMAIN-CONTAINING PROTEIN 39"/>
    <property type="match status" value="1"/>
</dbReference>
<keyword evidence="4" id="KW-0862">Zinc</keyword>
<keyword evidence="2" id="KW-0479">Metal-binding</keyword>
<keyword evidence="6" id="KW-0238">DNA-binding</keyword>
<dbReference type="Pfam" id="PF02892">
    <property type="entry name" value="zf-BED"/>
    <property type="match status" value="1"/>
</dbReference>
<dbReference type="EMBL" id="LT598458">
    <property type="protein sequence ID" value="SCU91112.1"/>
    <property type="molecule type" value="Genomic_DNA"/>
</dbReference>
<gene>
    <name evidence="12" type="ORF">LADA_0F08174T</name>
</gene>
<dbReference type="Proteomes" id="UP000190274">
    <property type="component" value="Chromosome F"/>
</dbReference>
<evidence type="ECO:0000256" key="5">
    <source>
        <dbReference type="ARBA" id="ARBA00023015"/>
    </source>
</evidence>
<feature type="region of interest" description="Disordered" evidence="9">
    <location>
        <begin position="733"/>
        <end position="756"/>
    </location>
</feature>
<name>A0A1G4JKV6_9SACH</name>
<feature type="region of interest" description="Disordered" evidence="9">
    <location>
        <begin position="96"/>
        <end position="155"/>
    </location>
</feature>
<accession>A0A1G4JKV6</accession>
<dbReference type="InterPro" id="IPR008906">
    <property type="entry name" value="HATC_C_dom"/>
</dbReference>
<evidence type="ECO:0000256" key="4">
    <source>
        <dbReference type="ARBA" id="ARBA00022833"/>
    </source>
</evidence>
<dbReference type="SMART" id="SM00614">
    <property type="entry name" value="ZnF_BED"/>
    <property type="match status" value="1"/>
</dbReference>
<feature type="compositionally biased region" description="Polar residues" evidence="9">
    <location>
        <begin position="733"/>
        <end position="743"/>
    </location>
</feature>
<dbReference type="GO" id="GO:0005634">
    <property type="term" value="C:nucleus"/>
    <property type="evidence" value="ECO:0007669"/>
    <property type="project" value="UniProtKB-SubCell"/>
</dbReference>
<feature type="compositionally biased region" description="Basic and acidic residues" evidence="9">
    <location>
        <begin position="17"/>
        <end position="31"/>
    </location>
</feature>
<dbReference type="Pfam" id="PF05699">
    <property type="entry name" value="Dimer_Tnp_hAT"/>
    <property type="match status" value="1"/>
</dbReference>
<feature type="domain" description="HAT C-terminal dimerisation" evidence="11">
    <location>
        <begin position="766"/>
        <end position="845"/>
    </location>
</feature>
<feature type="compositionally biased region" description="Low complexity" evidence="9">
    <location>
        <begin position="172"/>
        <end position="187"/>
    </location>
</feature>
<dbReference type="GO" id="GO:0003677">
    <property type="term" value="F:DNA binding"/>
    <property type="evidence" value="ECO:0007669"/>
    <property type="project" value="UniProtKB-KW"/>
</dbReference>
<evidence type="ECO:0000313" key="12">
    <source>
        <dbReference type="EMBL" id="SCU91112.1"/>
    </source>
</evidence>
<sequence length="865" mass="98271">MGSMNNMNNNSGVHQRGTGDLHALKRDKQSKGQDQALDPDFEVLTGQHGNQVRPEEMSLDPVLDSVAYGLADSVALQASGVAHDNVEDFSRESSGRFVQSGHFGHSERFEPDEHSEQRLPSLAQAHQQLQNEEQLQTHQLQQQEQQEQQLQPGQPHSHQFLLFNQPRATQQDSSRSSSDPASRSYSSNGWMNRSRFRPYFKISISGDAKIASCIYCGKEYKEGESTGNLSKHITNNHAAEYKSRERAASKDTTLTSLTSKERSLRLSPKFVSELNRESGTFASVVLITETLVPLYVVESMGWKIINGLVPDVSLIETRKAVVEKLDYYRECLNQSLKTSLESSTFLSVQLYVCSRENGLRYLAVSVSFAPNILDHERLSTIQTPELLLNNTGDPVNGHLLDVVEFNDKASDHPLLAEGVLKILDRYNITSKVALVTIDQLSHKLGIHDSLMNALNCNPDSVVKKYLGNVGLARCINSGLEVQFERVAQDLLRDEDFQHEYQKIEKLAESWNNIPGLKSFADELVSPPRFSSQVNEARSVWRQVTKFLRVQQQLKDWLDNAEHDAEASILNELSANISHTTRALELFRYYVECCSVFDKLRGSMLTDGICYLPEGVFISYKLNQFYDLCESAQNGEFIHNEEFAYLNGSDSLLPEHKQRVLKAVLASKKMFKGFFDGVTENLTFYVSVALDPSSRFENLRQFISEDELNGIIGKVEVSIQEYLSKCDLYDHSTTKSGGQMANQTSKRKRLGEGPSETGVFSSSYDEWTHYKNETKILSRSRRSILQWWYDRRAKYPHLFRLAVALLYTQISSNETENIFYVTEHTLKVYQRSVGRINTQKVMLLRNRFKNFGLYNQALRFVNPSID</sequence>
<keyword evidence="5" id="KW-0805">Transcription regulation</keyword>
<feature type="compositionally biased region" description="Low complexity" evidence="9">
    <location>
        <begin position="1"/>
        <end position="12"/>
    </location>
</feature>
<keyword evidence="13" id="KW-1185">Reference proteome</keyword>
<dbReference type="OrthoDB" id="4036530at2759"/>
<evidence type="ECO:0000313" key="13">
    <source>
        <dbReference type="Proteomes" id="UP000190274"/>
    </source>
</evidence>
<dbReference type="GO" id="GO:0008270">
    <property type="term" value="F:zinc ion binding"/>
    <property type="evidence" value="ECO:0007669"/>
    <property type="project" value="UniProtKB-KW"/>
</dbReference>
<evidence type="ECO:0000259" key="10">
    <source>
        <dbReference type="Pfam" id="PF02892"/>
    </source>
</evidence>
<feature type="region of interest" description="Disordered" evidence="9">
    <location>
        <begin position="1"/>
        <end position="57"/>
    </location>
</feature>
<dbReference type="InterPro" id="IPR052035">
    <property type="entry name" value="ZnF_BED_domain_contain"/>
</dbReference>
<dbReference type="GO" id="GO:0046983">
    <property type="term" value="F:protein dimerization activity"/>
    <property type="evidence" value="ECO:0007669"/>
    <property type="project" value="InterPro"/>
</dbReference>
<dbReference type="InterPro" id="IPR012337">
    <property type="entry name" value="RNaseH-like_sf"/>
</dbReference>
<evidence type="ECO:0000256" key="9">
    <source>
        <dbReference type="SAM" id="MobiDB-lite"/>
    </source>
</evidence>
<proteinExistence type="predicted"/>
<reference evidence="12 13" key="1">
    <citation type="submission" date="2016-03" db="EMBL/GenBank/DDBJ databases">
        <authorList>
            <person name="Devillers H."/>
        </authorList>
    </citation>
    <scope>NUCLEOTIDE SEQUENCE [LARGE SCALE GENOMIC DNA]</scope>
    <source>
        <strain evidence="12">CBS 10888</strain>
    </source>
</reference>
<organism evidence="12 13">
    <name type="scientific">Lachancea dasiensis</name>
    <dbReference type="NCBI Taxonomy" id="1072105"/>
    <lineage>
        <taxon>Eukaryota</taxon>
        <taxon>Fungi</taxon>
        <taxon>Dikarya</taxon>
        <taxon>Ascomycota</taxon>
        <taxon>Saccharomycotina</taxon>
        <taxon>Saccharomycetes</taxon>
        <taxon>Saccharomycetales</taxon>
        <taxon>Saccharomycetaceae</taxon>
        <taxon>Lachancea</taxon>
    </lineage>
</organism>
<feature type="compositionally biased region" description="Low complexity" evidence="9">
    <location>
        <begin position="122"/>
        <end position="151"/>
    </location>
</feature>
<keyword evidence="3" id="KW-0863">Zinc-finger</keyword>
<evidence type="ECO:0000256" key="6">
    <source>
        <dbReference type="ARBA" id="ARBA00023125"/>
    </source>
</evidence>
<evidence type="ECO:0000256" key="1">
    <source>
        <dbReference type="ARBA" id="ARBA00004123"/>
    </source>
</evidence>
<feature type="domain" description="BED-type" evidence="10">
    <location>
        <begin position="199"/>
        <end position="237"/>
    </location>
</feature>
<evidence type="ECO:0000256" key="3">
    <source>
        <dbReference type="ARBA" id="ARBA00022771"/>
    </source>
</evidence>
<keyword evidence="8" id="KW-0539">Nucleus</keyword>
<evidence type="ECO:0000256" key="7">
    <source>
        <dbReference type="ARBA" id="ARBA00023163"/>
    </source>
</evidence>
<protein>
    <submittedName>
        <fullName evidence="12">Putative transposase of the Rover5 hAT-like family</fullName>
    </submittedName>
</protein>
<evidence type="ECO:0000256" key="8">
    <source>
        <dbReference type="ARBA" id="ARBA00023242"/>
    </source>
</evidence>
<dbReference type="STRING" id="1266660.A0A1G4JKV6"/>
<feature type="compositionally biased region" description="Basic and acidic residues" evidence="9">
    <location>
        <begin position="104"/>
        <end position="117"/>
    </location>
</feature>
<dbReference type="PANTHER" id="PTHR46481">
    <property type="entry name" value="ZINC FINGER BED DOMAIN-CONTAINING PROTEIN 4"/>
    <property type="match status" value="1"/>
</dbReference>
<feature type="region of interest" description="Disordered" evidence="9">
    <location>
        <begin position="167"/>
        <end position="188"/>
    </location>
</feature>
<dbReference type="AlphaFoldDB" id="A0A1G4JKV6"/>
<dbReference type="InterPro" id="IPR003656">
    <property type="entry name" value="Znf_BED"/>
</dbReference>